<feature type="compositionally biased region" description="Polar residues" evidence="1">
    <location>
        <begin position="10"/>
        <end position="23"/>
    </location>
</feature>
<dbReference type="AlphaFoldDB" id="A0A9W4XDI8"/>
<accession>A0A9W4XDI8</accession>
<organism evidence="2 3">
    <name type="scientific">Periconia digitata</name>
    <dbReference type="NCBI Taxonomy" id="1303443"/>
    <lineage>
        <taxon>Eukaryota</taxon>
        <taxon>Fungi</taxon>
        <taxon>Dikarya</taxon>
        <taxon>Ascomycota</taxon>
        <taxon>Pezizomycotina</taxon>
        <taxon>Dothideomycetes</taxon>
        <taxon>Pleosporomycetidae</taxon>
        <taxon>Pleosporales</taxon>
        <taxon>Massarineae</taxon>
        <taxon>Periconiaceae</taxon>
        <taxon>Periconia</taxon>
    </lineage>
</organism>
<name>A0A9W4XDI8_9PLEO</name>
<keyword evidence="3" id="KW-1185">Reference proteome</keyword>
<evidence type="ECO:0000256" key="1">
    <source>
        <dbReference type="SAM" id="MobiDB-lite"/>
    </source>
</evidence>
<evidence type="ECO:0000313" key="3">
    <source>
        <dbReference type="Proteomes" id="UP001152607"/>
    </source>
</evidence>
<sequence length="442" mass="50772">MAPYRETVNKDNIQGSLPFTANPGTIPGPLRERLAQLRMFGPPPPNFSVTHRPRGSSQGASSKVPFYRDGHVGGAQWSLHHPLSPAGLLTNPNIQPELTRPSAPSPGHKKSAPGWFDPPLIYKAGDWSWISYDTWQAALADNLNFNGHHNKGNPIDVRTVNGAFTRMNSSIYKNDMPYHPGDEDLMVFEGERECAATLRSANVDASLVIVCPLISKDGRYWDRCWDTENRPPIIARWSTGPQALYPPLILGCFPGPDPRDRKLVYWFSLKPNVKDNRHPFYFRYHGAFNLTVQASAFGFPQLNAFGPCGGNVFVWALVFLQRNLAFGLAISDEEIPYWLHQFLQHLLKYYRTHNKVRFVYRNAGLREYNRRFMPRMSMYELTGLVLNHNHNHIYAQRWDQAFQAHHNYMRHLNNQGQRQKTKYDEFKRLFEIASHPPFTSEK</sequence>
<proteinExistence type="predicted"/>
<reference evidence="2" key="1">
    <citation type="submission" date="2023-01" db="EMBL/GenBank/DDBJ databases">
        <authorList>
            <person name="Van Ghelder C."/>
            <person name="Rancurel C."/>
        </authorList>
    </citation>
    <scope>NUCLEOTIDE SEQUENCE</scope>
    <source>
        <strain evidence="2">CNCM I-4278</strain>
    </source>
</reference>
<dbReference type="OrthoDB" id="3694092at2759"/>
<gene>
    <name evidence="2" type="ORF">PDIGIT_LOCUS796</name>
</gene>
<protein>
    <submittedName>
        <fullName evidence="2">Uncharacterized protein</fullName>
    </submittedName>
</protein>
<dbReference type="Proteomes" id="UP001152607">
    <property type="component" value="Unassembled WGS sequence"/>
</dbReference>
<evidence type="ECO:0000313" key="2">
    <source>
        <dbReference type="EMBL" id="CAI6246579.1"/>
    </source>
</evidence>
<feature type="region of interest" description="Disordered" evidence="1">
    <location>
        <begin position="91"/>
        <end position="111"/>
    </location>
</feature>
<dbReference type="EMBL" id="CAOQHR010000001">
    <property type="protein sequence ID" value="CAI6246579.1"/>
    <property type="molecule type" value="Genomic_DNA"/>
</dbReference>
<feature type="region of interest" description="Disordered" evidence="1">
    <location>
        <begin position="1"/>
        <end position="28"/>
    </location>
</feature>
<comment type="caution">
    <text evidence="2">The sequence shown here is derived from an EMBL/GenBank/DDBJ whole genome shotgun (WGS) entry which is preliminary data.</text>
</comment>